<accession>A0A1M5MW03</accession>
<name>A0A1M5MW03_9BACT</name>
<evidence type="ECO:0000256" key="4">
    <source>
        <dbReference type="ARBA" id="ARBA00023136"/>
    </source>
</evidence>
<evidence type="ECO:0000259" key="7">
    <source>
        <dbReference type="Pfam" id="PF14322"/>
    </source>
</evidence>
<evidence type="ECO:0000313" key="9">
    <source>
        <dbReference type="Proteomes" id="UP000184212"/>
    </source>
</evidence>
<keyword evidence="5" id="KW-0998">Cell outer membrane</keyword>
<dbReference type="Gene3D" id="1.25.40.390">
    <property type="match status" value="1"/>
</dbReference>
<keyword evidence="3" id="KW-0732">Signal</keyword>
<reference evidence="8 9" key="1">
    <citation type="submission" date="2016-11" db="EMBL/GenBank/DDBJ databases">
        <authorList>
            <person name="Jaros S."/>
            <person name="Januszkiewicz K."/>
            <person name="Wedrychowicz H."/>
        </authorList>
    </citation>
    <scope>NUCLEOTIDE SEQUENCE [LARGE SCALE GENOMIC DNA]</scope>
    <source>
        <strain evidence="8 9">DSM 24574</strain>
    </source>
</reference>
<dbReference type="InterPro" id="IPR033985">
    <property type="entry name" value="SusD-like_N"/>
</dbReference>
<keyword evidence="9" id="KW-1185">Reference proteome</keyword>
<feature type="domain" description="RagB/SusD" evidence="6">
    <location>
        <begin position="337"/>
        <end position="493"/>
    </location>
</feature>
<dbReference type="Proteomes" id="UP000184212">
    <property type="component" value="Unassembled WGS sequence"/>
</dbReference>
<gene>
    <name evidence="8" type="ORF">SAMN04488109_1970</name>
</gene>
<comment type="similarity">
    <text evidence="2">Belongs to the SusD family.</text>
</comment>
<evidence type="ECO:0000256" key="2">
    <source>
        <dbReference type="ARBA" id="ARBA00006275"/>
    </source>
</evidence>
<dbReference type="InterPro" id="IPR011990">
    <property type="entry name" value="TPR-like_helical_dom_sf"/>
</dbReference>
<dbReference type="GO" id="GO:0009279">
    <property type="term" value="C:cell outer membrane"/>
    <property type="evidence" value="ECO:0007669"/>
    <property type="project" value="UniProtKB-SubCell"/>
</dbReference>
<dbReference type="STRING" id="947013.SAMN04488109_1970"/>
<evidence type="ECO:0000256" key="1">
    <source>
        <dbReference type="ARBA" id="ARBA00004442"/>
    </source>
</evidence>
<protein>
    <submittedName>
        <fullName evidence="8">Starch-binding associating with outer membrane</fullName>
    </submittedName>
</protein>
<evidence type="ECO:0000256" key="3">
    <source>
        <dbReference type="ARBA" id="ARBA00022729"/>
    </source>
</evidence>
<dbReference type="EMBL" id="FQWQ01000001">
    <property type="protein sequence ID" value="SHG81461.1"/>
    <property type="molecule type" value="Genomic_DNA"/>
</dbReference>
<comment type="subcellular location">
    <subcellularLocation>
        <location evidence="1">Cell outer membrane</location>
    </subcellularLocation>
</comment>
<dbReference type="Pfam" id="PF14322">
    <property type="entry name" value="SusD-like_3"/>
    <property type="match status" value="1"/>
</dbReference>
<feature type="domain" description="SusD-like N-terminal" evidence="7">
    <location>
        <begin position="97"/>
        <end position="218"/>
    </location>
</feature>
<evidence type="ECO:0000256" key="5">
    <source>
        <dbReference type="ARBA" id="ARBA00023237"/>
    </source>
</evidence>
<evidence type="ECO:0000313" key="8">
    <source>
        <dbReference type="EMBL" id="SHG81461.1"/>
    </source>
</evidence>
<proteinExistence type="inferred from homology"/>
<dbReference type="AlphaFoldDB" id="A0A1M5MW03"/>
<keyword evidence="4" id="KW-0472">Membrane</keyword>
<evidence type="ECO:0000259" key="6">
    <source>
        <dbReference type="Pfam" id="PF07980"/>
    </source>
</evidence>
<sequence>MTSVCLTLLMLASCQLDEQVYSSIYTANFYKTGADAQAAITAAYDPIADLYSGPAAVLVSDFSGDQTYPRVAVSRNTLTLFTYDVNYTAQRTAGRLFESPQQIWISCYDGIEKANWVIEKVPGANMDAARKKEIIGEAFFLRAFYHWMATKNFGEVIVKTKSSDVQANAYVPKSAIADVYKQIYQDLDSAVAKLPTHTASLVKGRPSKEAALALYAKAALYNQDWATSLSKAQAVMTNPYLMLMPNVKDIYDVTKEDVARVENIFAFESESNASVSGSTSSRSHQMVGLCGPAGSNGPAYGLTTFGSFFAYQSFFNSFDPDDKRRTLLDTTYIDKTGKTVSQKSITPITKSGVLVKKYMDPISTTGCTNNIPILRMADVYLIAAEAEAHLNGPTTAAYDYADAVRNRAGLGDLTAGLSQQDFIDAVLQERSWEFFAEGDRWYDLTRTDKFMTVIPLAVSDYYPVRTPQPKNKYFPIPQDELNANTLLTQNDPWK</sequence>
<dbReference type="SUPFAM" id="SSF48452">
    <property type="entry name" value="TPR-like"/>
    <property type="match status" value="1"/>
</dbReference>
<dbReference type="InterPro" id="IPR012944">
    <property type="entry name" value="SusD_RagB_dom"/>
</dbReference>
<organism evidence="8 9">
    <name type="scientific">Chryseolinea serpens</name>
    <dbReference type="NCBI Taxonomy" id="947013"/>
    <lineage>
        <taxon>Bacteria</taxon>
        <taxon>Pseudomonadati</taxon>
        <taxon>Bacteroidota</taxon>
        <taxon>Cytophagia</taxon>
        <taxon>Cytophagales</taxon>
        <taxon>Fulvivirgaceae</taxon>
        <taxon>Chryseolinea</taxon>
    </lineage>
</organism>
<dbReference type="Pfam" id="PF07980">
    <property type="entry name" value="SusD_RagB"/>
    <property type="match status" value="1"/>
</dbReference>